<keyword evidence="2" id="KW-0233">DNA recombination</keyword>
<protein>
    <submittedName>
        <fullName evidence="6">Transposon gamma-delta resolvase</fullName>
    </submittedName>
</protein>
<dbReference type="InterPro" id="IPR006119">
    <property type="entry name" value="Resolv_N"/>
</dbReference>
<dbReference type="InterPro" id="IPR025827">
    <property type="entry name" value="Zn_ribbon_recom_dom"/>
</dbReference>
<dbReference type="AlphaFoldDB" id="A0A2T0AU84"/>
<evidence type="ECO:0000313" key="6">
    <source>
        <dbReference type="EMBL" id="PRR74050.1"/>
    </source>
</evidence>
<evidence type="ECO:0000313" key="7">
    <source>
        <dbReference type="Proteomes" id="UP000239614"/>
    </source>
</evidence>
<dbReference type="Proteomes" id="UP000239614">
    <property type="component" value="Unassembled WGS sequence"/>
</dbReference>
<proteinExistence type="predicted"/>
<evidence type="ECO:0000256" key="1">
    <source>
        <dbReference type="ARBA" id="ARBA00023125"/>
    </source>
</evidence>
<feature type="coiled-coil region" evidence="3">
    <location>
        <begin position="404"/>
        <end position="466"/>
    </location>
</feature>
<dbReference type="GO" id="GO:0003677">
    <property type="term" value="F:DNA binding"/>
    <property type="evidence" value="ECO:0007669"/>
    <property type="project" value="UniProtKB-KW"/>
</dbReference>
<gene>
    <name evidence="6" type="primary">tnpR_2</name>
    <name evidence="6" type="ORF">CPAL_09880</name>
</gene>
<dbReference type="Gene3D" id="3.40.50.1390">
    <property type="entry name" value="Resolvase, N-terminal catalytic domain"/>
    <property type="match status" value="1"/>
</dbReference>
<dbReference type="CDD" id="cd00338">
    <property type="entry name" value="Ser_Recombinase"/>
    <property type="match status" value="1"/>
</dbReference>
<dbReference type="PANTHER" id="PTHR30461">
    <property type="entry name" value="DNA-INVERTASE FROM LAMBDOID PROPHAGE"/>
    <property type="match status" value="1"/>
</dbReference>
<dbReference type="SUPFAM" id="SSF53041">
    <property type="entry name" value="Resolvase-like"/>
    <property type="match status" value="1"/>
</dbReference>
<sequence>MTYQEGGEAMKKITKIEVNQDYIFKPKTRVVAYCRVSTDSDEQLVSLQAQKAHYETYIKANPEWEYAGLYYDEGISGTKKENRSGLLRMLSDCETRSIDLIITKSISRFARNTTDCLEMVRKLIDLGVHIYFEKENINTGSMESELMLSILSGLAESESISISENTKWAIQRRFQNGTFKISYPPYGYQNIDGRMIVNAKQAEIVKYIFAEVLSGKGTQKIADDLNRKGIPSKRGGRWTATTIRGILTNEKYTGDVILQKTYTDSHFNRHTNYGEKNMYLVENHHDAIISHEDFEAVEAILNQRAKEKGIEKRNSKYLNRYSFSGKIICLECGSTFKRRIHSSGRREYIAWCCSKHISHITECSMQFIRDEDIKTAFLTMMNKLIFGHKFILRPLLNGLRSQNNAESFRRIEELETKIENNMEQSQMLTGLMAKGYLEPTLFNKEKNSLEAERESLFAEKEQLTHSVNGNFTKVEEVDRLLKFTTKSKMLTAYEDELFENYVEKIIVFSREVVGFVLKCGITLKERLVN</sequence>
<feature type="domain" description="Resolvase/invertase-type recombinase catalytic" evidence="4">
    <location>
        <begin position="29"/>
        <end position="177"/>
    </location>
</feature>
<dbReference type="FunFam" id="3.90.1750.20:FF:000007">
    <property type="entry name" value="Site-specific recombinase"/>
    <property type="match status" value="1"/>
</dbReference>
<dbReference type="InterPro" id="IPR050639">
    <property type="entry name" value="SSR_resolvase"/>
</dbReference>
<dbReference type="InterPro" id="IPR038109">
    <property type="entry name" value="DNA_bind_recomb_sf"/>
</dbReference>
<keyword evidence="7" id="KW-1185">Reference proteome</keyword>
<dbReference type="InterPro" id="IPR011109">
    <property type="entry name" value="DNA_bind_recombinase_dom"/>
</dbReference>
<evidence type="ECO:0000259" key="4">
    <source>
        <dbReference type="PROSITE" id="PS51736"/>
    </source>
</evidence>
<dbReference type="Gene3D" id="3.90.1750.20">
    <property type="entry name" value="Putative Large Serine Recombinase, Chain B, Domain 2"/>
    <property type="match status" value="1"/>
</dbReference>
<dbReference type="Pfam" id="PF13408">
    <property type="entry name" value="Zn_ribbon_recom"/>
    <property type="match status" value="1"/>
</dbReference>
<dbReference type="Pfam" id="PF00239">
    <property type="entry name" value="Resolvase"/>
    <property type="match status" value="1"/>
</dbReference>
<comment type="caution">
    <text evidence="6">The sequence shown here is derived from an EMBL/GenBank/DDBJ whole genome shotgun (WGS) entry which is preliminary data.</text>
</comment>
<organism evidence="6 7">
    <name type="scientific">Clostridium thermopalmarium DSM 5974</name>
    <dbReference type="NCBI Taxonomy" id="1121340"/>
    <lineage>
        <taxon>Bacteria</taxon>
        <taxon>Bacillati</taxon>
        <taxon>Bacillota</taxon>
        <taxon>Clostridia</taxon>
        <taxon>Eubacteriales</taxon>
        <taxon>Clostridiaceae</taxon>
        <taxon>Clostridium</taxon>
    </lineage>
</organism>
<keyword evidence="1" id="KW-0238">DNA-binding</keyword>
<name>A0A2T0AU84_9CLOT</name>
<dbReference type="SMART" id="SM00857">
    <property type="entry name" value="Resolvase"/>
    <property type="match status" value="1"/>
</dbReference>
<evidence type="ECO:0000256" key="3">
    <source>
        <dbReference type="SAM" id="Coils"/>
    </source>
</evidence>
<dbReference type="GO" id="GO:0000150">
    <property type="term" value="F:DNA strand exchange activity"/>
    <property type="evidence" value="ECO:0007669"/>
    <property type="project" value="InterPro"/>
</dbReference>
<keyword evidence="3" id="KW-0175">Coiled coil</keyword>
<dbReference type="InterPro" id="IPR036162">
    <property type="entry name" value="Resolvase-like_N_sf"/>
</dbReference>
<evidence type="ECO:0000256" key="2">
    <source>
        <dbReference type="ARBA" id="ARBA00023172"/>
    </source>
</evidence>
<dbReference type="PANTHER" id="PTHR30461:SF2">
    <property type="entry name" value="SERINE RECOMBINASE PINE-RELATED"/>
    <property type="match status" value="1"/>
</dbReference>
<dbReference type="EMBL" id="PVXN01000021">
    <property type="protein sequence ID" value="PRR74050.1"/>
    <property type="molecule type" value="Genomic_DNA"/>
</dbReference>
<accession>A0A2T0AU84</accession>
<dbReference type="Pfam" id="PF07508">
    <property type="entry name" value="Recombinase"/>
    <property type="match status" value="1"/>
</dbReference>
<evidence type="ECO:0000259" key="5">
    <source>
        <dbReference type="PROSITE" id="PS51737"/>
    </source>
</evidence>
<reference evidence="6 7" key="1">
    <citation type="submission" date="2018-03" db="EMBL/GenBank/DDBJ databases">
        <title>Genome sequence of Clostridium thermopalmarium DSM 5974.</title>
        <authorList>
            <person name="Poehlein A."/>
            <person name="Daniel R."/>
        </authorList>
    </citation>
    <scope>NUCLEOTIDE SEQUENCE [LARGE SCALE GENOMIC DNA]</scope>
    <source>
        <strain evidence="6 7">DSM 5974</strain>
    </source>
</reference>
<dbReference type="PROSITE" id="PS51737">
    <property type="entry name" value="RECOMBINASE_DNA_BIND"/>
    <property type="match status" value="1"/>
</dbReference>
<feature type="domain" description="Recombinase" evidence="5">
    <location>
        <begin position="185"/>
        <end position="307"/>
    </location>
</feature>
<dbReference type="PROSITE" id="PS51736">
    <property type="entry name" value="RECOMBINASES_3"/>
    <property type="match status" value="1"/>
</dbReference>